<dbReference type="EMBL" id="WHPF01000002">
    <property type="protein sequence ID" value="NNV54335.1"/>
    <property type="molecule type" value="Genomic_DNA"/>
</dbReference>
<keyword evidence="3" id="KW-0694">RNA-binding</keyword>
<sequence length="309" mass="36054">MISRRNIRVKVMQELYAQQTLEGTPAMVDPVKNLHKLLDQCSNLFVYLLYFITEVARYAETDAILRANKNLPSDADKNVNTKLAGNQLLWAILESDSFKREKSARTIPFEDTKEQVKKVYNKLVETDLYKQYIAEQSRDKKEEKALLQYIFTDLMLPDENFIEHLEEHFSNWDDDSEMMDQLMLHYLQKPGGYNLQDLIGDEKTKFAKDLLLTVTNKGEYAIELIKPKLKNWDSERIAVLDMILMQMGVCELLYFETIPPKVTINEYIDLAKEYSTPQSGQFVNGILDSLHKELLAENKIHKIEFKRKA</sequence>
<keyword evidence="8" id="KW-1185">Reference proteome</keyword>
<organism evidence="7 8">
    <name type="scientific">Limnovirga soli</name>
    <dbReference type="NCBI Taxonomy" id="2656915"/>
    <lineage>
        <taxon>Bacteria</taxon>
        <taxon>Pseudomonadati</taxon>
        <taxon>Bacteroidota</taxon>
        <taxon>Chitinophagia</taxon>
        <taxon>Chitinophagales</taxon>
        <taxon>Chitinophagaceae</taxon>
        <taxon>Limnovirga</taxon>
    </lineage>
</organism>
<dbReference type="PANTHER" id="PTHR11078">
    <property type="entry name" value="N UTILIZATION SUBSTANCE PROTEIN B-RELATED"/>
    <property type="match status" value="1"/>
</dbReference>
<proteinExistence type="inferred from homology"/>
<feature type="domain" description="NusB/RsmB/TIM44" evidence="6">
    <location>
        <begin position="178"/>
        <end position="291"/>
    </location>
</feature>
<dbReference type="PANTHER" id="PTHR11078:SF3">
    <property type="entry name" value="ANTITERMINATION NUSB DOMAIN-CONTAINING PROTEIN"/>
    <property type="match status" value="1"/>
</dbReference>
<dbReference type="Pfam" id="PF01029">
    <property type="entry name" value="NusB"/>
    <property type="match status" value="1"/>
</dbReference>
<comment type="caution">
    <text evidence="7">The sequence shown here is derived from an EMBL/GenBank/DDBJ whole genome shotgun (WGS) entry which is preliminary data.</text>
</comment>
<evidence type="ECO:0000256" key="1">
    <source>
        <dbReference type="ARBA" id="ARBA00005952"/>
    </source>
</evidence>
<evidence type="ECO:0000256" key="3">
    <source>
        <dbReference type="ARBA" id="ARBA00022884"/>
    </source>
</evidence>
<evidence type="ECO:0000256" key="2">
    <source>
        <dbReference type="ARBA" id="ARBA00022814"/>
    </source>
</evidence>
<dbReference type="NCBIfam" id="TIGR01951">
    <property type="entry name" value="nusB"/>
    <property type="match status" value="1"/>
</dbReference>
<evidence type="ECO:0000313" key="7">
    <source>
        <dbReference type="EMBL" id="NNV54335.1"/>
    </source>
</evidence>
<dbReference type="GO" id="GO:0005829">
    <property type="term" value="C:cytosol"/>
    <property type="evidence" value="ECO:0007669"/>
    <property type="project" value="TreeGrafter"/>
</dbReference>
<evidence type="ECO:0000313" key="8">
    <source>
        <dbReference type="Proteomes" id="UP000598971"/>
    </source>
</evidence>
<dbReference type="Proteomes" id="UP000598971">
    <property type="component" value="Unassembled WGS sequence"/>
</dbReference>
<dbReference type="AlphaFoldDB" id="A0A8J8JSQ6"/>
<dbReference type="SUPFAM" id="SSF48013">
    <property type="entry name" value="NusB-like"/>
    <property type="match status" value="1"/>
</dbReference>
<dbReference type="InterPro" id="IPR006027">
    <property type="entry name" value="NusB_RsmB_TIM44"/>
</dbReference>
<evidence type="ECO:0000256" key="5">
    <source>
        <dbReference type="ARBA" id="ARBA00023163"/>
    </source>
</evidence>
<evidence type="ECO:0000259" key="6">
    <source>
        <dbReference type="Pfam" id="PF01029"/>
    </source>
</evidence>
<keyword evidence="5" id="KW-0804">Transcription</keyword>
<comment type="similarity">
    <text evidence="1">Belongs to the NusB family.</text>
</comment>
<name>A0A8J8JSQ6_9BACT</name>
<protein>
    <submittedName>
        <fullName evidence="7">Transcription antitermination factor NusB</fullName>
    </submittedName>
</protein>
<evidence type="ECO:0000256" key="4">
    <source>
        <dbReference type="ARBA" id="ARBA00023015"/>
    </source>
</evidence>
<keyword evidence="4" id="KW-0805">Transcription regulation</keyword>
<gene>
    <name evidence="7" type="primary">nusB</name>
    <name evidence="7" type="ORF">GD597_02605</name>
</gene>
<dbReference type="GO" id="GO:0003723">
    <property type="term" value="F:RNA binding"/>
    <property type="evidence" value="ECO:0007669"/>
    <property type="project" value="UniProtKB-KW"/>
</dbReference>
<dbReference type="RefSeq" id="WP_171606259.1">
    <property type="nucleotide sequence ID" value="NZ_WHPF01000002.1"/>
</dbReference>
<keyword evidence="2" id="KW-0889">Transcription antitermination</keyword>
<dbReference type="InterPro" id="IPR011605">
    <property type="entry name" value="NusB_fam"/>
</dbReference>
<dbReference type="GO" id="GO:0006353">
    <property type="term" value="P:DNA-templated transcription termination"/>
    <property type="evidence" value="ECO:0007669"/>
    <property type="project" value="InterPro"/>
</dbReference>
<accession>A0A8J8JSQ6</accession>
<reference evidence="7" key="1">
    <citation type="submission" date="2019-10" db="EMBL/GenBank/DDBJ databases">
        <title>Draft genome sequence of Panacibacter sp. KCS-6.</title>
        <authorList>
            <person name="Yim K.J."/>
        </authorList>
    </citation>
    <scope>NUCLEOTIDE SEQUENCE</scope>
    <source>
        <strain evidence="7">KCS-6</strain>
    </source>
</reference>
<dbReference type="InterPro" id="IPR035926">
    <property type="entry name" value="NusB-like_sf"/>
</dbReference>
<dbReference type="Gene3D" id="1.10.940.10">
    <property type="entry name" value="NusB-like"/>
    <property type="match status" value="1"/>
</dbReference>
<dbReference type="GO" id="GO:0031564">
    <property type="term" value="P:transcription antitermination"/>
    <property type="evidence" value="ECO:0007669"/>
    <property type="project" value="UniProtKB-KW"/>
</dbReference>